<dbReference type="Proteomes" id="UP001210211">
    <property type="component" value="Unassembled WGS sequence"/>
</dbReference>
<feature type="domain" description="PGG" evidence="9">
    <location>
        <begin position="408"/>
        <end position="509"/>
    </location>
</feature>
<keyword evidence="3" id="KW-0677">Repeat</keyword>
<dbReference type="GO" id="GO:0005886">
    <property type="term" value="C:plasma membrane"/>
    <property type="evidence" value="ECO:0007669"/>
    <property type="project" value="TreeGrafter"/>
</dbReference>
<evidence type="ECO:0000256" key="2">
    <source>
        <dbReference type="ARBA" id="ARBA00022692"/>
    </source>
</evidence>
<evidence type="ECO:0000256" key="3">
    <source>
        <dbReference type="ARBA" id="ARBA00022737"/>
    </source>
</evidence>
<dbReference type="PROSITE" id="PS50088">
    <property type="entry name" value="ANK_REPEAT"/>
    <property type="match status" value="4"/>
</dbReference>
<dbReference type="Pfam" id="PF00023">
    <property type="entry name" value="Ank"/>
    <property type="match status" value="1"/>
</dbReference>
<feature type="repeat" description="ANK" evidence="7">
    <location>
        <begin position="186"/>
        <end position="208"/>
    </location>
</feature>
<dbReference type="InterPro" id="IPR026961">
    <property type="entry name" value="PGG_dom"/>
</dbReference>
<evidence type="ECO:0000256" key="6">
    <source>
        <dbReference type="ARBA" id="ARBA00023136"/>
    </source>
</evidence>
<dbReference type="Pfam" id="PF13962">
    <property type="entry name" value="PGG"/>
    <property type="match status" value="1"/>
</dbReference>
<organism evidence="10 11">
    <name type="scientific">Rhynchospora tenuis</name>
    <dbReference type="NCBI Taxonomy" id="198213"/>
    <lineage>
        <taxon>Eukaryota</taxon>
        <taxon>Viridiplantae</taxon>
        <taxon>Streptophyta</taxon>
        <taxon>Embryophyta</taxon>
        <taxon>Tracheophyta</taxon>
        <taxon>Spermatophyta</taxon>
        <taxon>Magnoliopsida</taxon>
        <taxon>Liliopsida</taxon>
        <taxon>Poales</taxon>
        <taxon>Cyperaceae</taxon>
        <taxon>Cyperoideae</taxon>
        <taxon>Rhynchosporeae</taxon>
        <taxon>Rhynchospora</taxon>
    </lineage>
</organism>
<sequence>MSSSQEKEATVPDSRTAMDADLFMAAIKGDSDVLIRRLGLPTDAQNEIQITIEASGPNSQQTKAEHHVSESELGSIATGFGDTLLHLLITGRHNELSLKVFRKDMSLLNARNNKLETPLHNAAKVGNEEVIRSLVGISRSAVKDALRETNENGDTALHVAANHNHKKVVSELMRLDPEAAYKKNKEGFSPLYIAIVEGHTSLVKAMLQVDTTLACTQFSDGTFPVHVAARRGNEDLVKHFIQKYPDYAKLLDSCGRNLIHHMAAEENHSKELTKVFELTKDDLPKICKMVESMINARDYEGNTPLHMAATKGHESVMMAILDKLNYDREALVQNQKGKTAFDLSYDQLLHTTTDLYVEKQEGWYFTPEWFLDVMPSIPNKMERNETPERMERNEIPERMERNEITKRTERVQFIGLGSVLITTVAFTAAFTIPGGYNADNGTPVLGKRFVFKAFIFANTLAFVHAFQSLFLIISYAIEDLQFEEIEFAAFKFYSAANCMMIAFGLGSYVILAPVSLPIAIIILVVGVLLGSTTVMPLNIMQQLLYQAATNRLSTLPFILGIVTIRLISIFCPAFF</sequence>
<keyword evidence="2 8" id="KW-0812">Transmembrane</keyword>
<dbReference type="AlphaFoldDB" id="A0AAD5Z2Y8"/>
<dbReference type="Pfam" id="PF12796">
    <property type="entry name" value="Ank_2"/>
    <property type="match status" value="1"/>
</dbReference>
<comment type="caution">
    <text evidence="10">The sequence shown here is derived from an EMBL/GenBank/DDBJ whole genome shotgun (WGS) entry which is preliminary data.</text>
</comment>
<dbReference type="InterPro" id="IPR002110">
    <property type="entry name" value="Ankyrin_rpt"/>
</dbReference>
<dbReference type="Gene3D" id="1.25.40.20">
    <property type="entry name" value="Ankyrin repeat-containing domain"/>
    <property type="match status" value="3"/>
</dbReference>
<feature type="transmembrane region" description="Helical" evidence="8">
    <location>
        <begin position="489"/>
        <end position="510"/>
    </location>
</feature>
<gene>
    <name evidence="10" type="ORF">LUZ61_013905</name>
</gene>
<protein>
    <recommendedName>
        <fullName evidence="9">PGG domain-containing protein</fullName>
    </recommendedName>
</protein>
<feature type="transmembrane region" description="Helical" evidence="8">
    <location>
        <begin position="453"/>
        <end position="477"/>
    </location>
</feature>
<evidence type="ECO:0000313" key="10">
    <source>
        <dbReference type="EMBL" id="KAJ3684741.1"/>
    </source>
</evidence>
<keyword evidence="4 8" id="KW-1133">Transmembrane helix</keyword>
<dbReference type="SUPFAM" id="SSF48403">
    <property type="entry name" value="Ankyrin repeat"/>
    <property type="match status" value="1"/>
</dbReference>
<feature type="transmembrane region" description="Helical" evidence="8">
    <location>
        <begin position="552"/>
        <end position="570"/>
    </location>
</feature>
<comment type="subcellular location">
    <subcellularLocation>
        <location evidence="1">Membrane</location>
        <topology evidence="1">Multi-pass membrane protein</topology>
    </subcellularLocation>
</comment>
<evidence type="ECO:0000256" key="4">
    <source>
        <dbReference type="ARBA" id="ARBA00022989"/>
    </source>
</evidence>
<dbReference type="PANTHER" id="PTHR24186:SF50">
    <property type="entry name" value="ANKYRIN REPEAT-CONTAINING PROTEIN ITN1-LIKE ISOFORM X1"/>
    <property type="match status" value="1"/>
</dbReference>
<keyword evidence="6 8" id="KW-0472">Membrane</keyword>
<feature type="transmembrane region" description="Helical" evidence="8">
    <location>
        <begin position="411"/>
        <end position="433"/>
    </location>
</feature>
<accession>A0AAD5Z2Y8</accession>
<reference evidence="10 11" key="1">
    <citation type="journal article" date="2022" name="Cell">
        <title>Repeat-based holocentromeres influence genome architecture and karyotype evolution.</title>
        <authorList>
            <person name="Hofstatter P.G."/>
            <person name="Thangavel G."/>
            <person name="Lux T."/>
            <person name="Neumann P."/>
            <person name="Vondrak T."/>
            <person name="Novak P."/>
            <person name="Zhang M."/>
            <person name="Costa L."/>
            <person name="Castellani M."/>
            <person name="Scott A."/>
            <person name="Toegelov H."/>
            <person name="Fuchs J."/>
            <person name="Mata-Sucre Y."/>
            <person name="Dias Y."/>
            <person name="Vanzela A.L.L."/>
            <person name="Huettel B."/>
            <person name="Almeida C.C.S."/>
            <person name="Simkova H."/>
            <person name="Souza G."/>
            <person name="Pedrosa-Harand A."/>
            <person name="Macas J."/>
            <person name="Mayer K.F.X."/>
            <person name="Houben A."/>
            <person name="Marques A."/>
        </authorList>
    </citation>
    <scope>NUCLEOTIDE SEQUENCE [LARGE SCALE GENOMIC DNA]</scope>
    <source>
        <strain evidence="10">RhyTen1mFocal</strain>
    </source>
</reference>
<proteinExistence type="predicted"/>
<evidence type="ECO:0000313" key="11">
    <source>
        <dbReference type="Proteomes" id="UP001210211"/>
    </source>
</evidence>
<feature type="repeat" description="ANK" evidence="7">
    <location>
        <begin position="220"/>
        <end position="243"/>
    </location>
</feature>
<evidence type="ECO:0000256" key="5">
    <source>
        <dbReference type="ARBA" id="ARBA00023043"/>
    </source>
</evidence>
<evidence type="ECO:0000256" key="1">
    <source>
        <dbReference type="ARBA" id="ARBA00004141"/>
    </source>
</evidence>
<feature type="transmembrane region" description="Helical" evidence="8">
    <location>
        <begin position="516"/>
        <end position="540"/>
    </location>
</feature>
<dbReference type="PANTHER" id="PTHR24186">
    <property type="entry name" value="PROTEIN PHOSPHATASE 1 REGULATORY SUBUNIT"/>
    <property type="match status" value="1"/>
</dbReference>
<keyword evidence="11" id="KW-1185">Reference proteome</keyword>
<dbReference type="PROSITE" id="PS50297">
    <property type="entry name" value="ANK_REP_REGION"/>
    <property type="match status" value="4"/>
</dbReference>
<dbReference type="SMART" id="SM00248">
    <property type="entry name" value="ANK"/>
    <property type="match status" value="5"/>
</dbReference>
<keyword evidence="5 7" id="KW-0040">ANK repeat</keyword>
<feature type="repeat" description="ANK" evidence="7">
    <location>
        <begin position="152"/>
        <end position="184"/>
    </location>
</feature>
<evidence type="ECO:0000259" key="9">
    <source>
        <dbReference type="Pfam" id="PF13962"/>
    </source>
</evidence>
<name>A0AAD5Z2Y8_9POAL</name>
<evidence type="ECO:0000256" key="8">
    <source>
        <dbReference type="SAM" id="Phobius"/>
    </source>
</evidence>
<dbReference type="EMBL" id="JAMRDG010000002">
    <property type="protein sequence ID" value="KAJ3684741.1"/>
    <property type="molecule type" value="Genomic_DNA"/>
</dbReference>
<evidence type="ECO:0000256" key="7">
    <source>
        <dbReference type="PROSITE-ProRule" id="PRU00023"/>
    </source>
</evidence>
<dbReference type="InterPro" id="IPR036770">
    <property type="entry name" value="Ankyrin_rpt-contain_sf"/>
</dbReference>
<feature type="repeat" description="ANK" evidence="7">
    <location>
        <begin position="300"/>
        <end position="323"/>
    </location>
</feature>